<reference evidence="1 2" key="1">
    <citation type="submission" date="2022-01" db="EMBL/GenBank/DDBJ databases">
        <title>A chromosome-scale genome assembly of the false clownfish, Amphiprion ocellaris.</title>
        <authorList>
            <person name="Ryu T."/>
        </authorList>
    </citation>
    <scope>NUCLEOTIDE SEQUENCE [LARGE SCALE GENOMIC DNA]</scope>
</reference>
<reference evidence="1" key="2">
    <citation type="submission" date="2025-08" db="UniProtKB">
        <authorList>
            <consortium name="Ensembl"/>
        </authorList>
    </citation>
    <scope>IDENTIFICATION</scope>
</reference>
<organism evidence="1 2">
    <name type="scientific">Amphiprion ocellaris</name>
    <name type="common">Clown anemonefish</name>
    <dbReference type="NCBI Taxonomy" id="80972"/>
    <lineage>
        <taxon>Eukaryota</taxon>
        <taxon>Metazoa</taxon>
        <taxon>Chordata</taxon>
        <taxon>Craniata</taxon>
        <taxon>Vertebrata</taxon>
        <taxon>Euteleostomi</taxon>
        <taxon>Actinopterygii</taxon>
        <taxon>Neopterygii</taxon>
        <taxon>Teleostei</taxon>
        <taxon>Neoteleostei</taxon>
        <taxon>Acanthomorphata</taxon>
        <taxon>Ovalentaria</taxon>
        <taxon>Pomacentridae</taxon>
        <taxon>Amphiprion</taxon>
    </lineage>
</organism>
<name>A0AAQ5YB02_AMPOC</name>
<keyword evidence="2" id="KW-1185">Reference proteome</keyword>
<reference evidence="1" key="3">
    <citation type="submission" date="2025-09" db="UniProtKB">
        <authorList>
            <consortium name="Ensembl"/>
        </authorList>
    </citation>
    <scope>IDENTIFICATION</scope>
</reference>
<proteinExistence type="predicted"/>
<evidence type="ECO:0000313" key="2">
    <source>
        <dbReference type="Proteomes" id="UP001501940"/>
    </source>
</evidence>
<dbReference type="Ensembl" id="ENSAOCT00000064930.1">
    <property type="protein sequence ID" value="ENSAOCP00000050004.1"/>
    <property type="gene ID" value="ENSAOCG00000026280.1"/>
</dbReference>
<dbReference type="AlphaFoldDB" id="A0AAQ5YB02"/>
<dbReference type="Proteomes" id="UP001501940">
    <property type="component" value="Chromosome 17"/>
</dbReference>
<sequence>MEKKLLPALPIPQTPNKRNAALLSCWIQIHTLLCLCLSVGVEISLMCSLFCRLSINPREIHFM</sequence>
<protein>
    <submittedName>
        <fullName evidence="1">Uncharacterized protein</fullName>
    </submittedName>
</protein>
<accession>A0AAQ5YB02</accession>
<evidence type="ECO:0000313" key="1">
    <source>
        <dbReference type="Ensembl" id="ENSAOCP00000050004.1"/>
    </source>
</evidence>